<sequence length="819" mass="93119">MMYNQQIPKKESDSASPAESETTKIQEIQPENPTPTKESDSTSPAESETTKIQEIQPENPTPTCRRQTSHTSVNISDDVSAASSASAQQRECSCFEVLCKIIFILLLPVICACYLCVAAMIIAVFLGLIITCSVIAATVALPLLLVSFLVIRLLQFFSHGDAYDKAVQLMLFIRAWILIDMVVFLIILWIFFWVPKNISGLRHVLLLGLTLADWVSLYYVIFGIYILSCFVSVVTINLLPLVPLDHTESGLILPEAVLEIIDCLIFWLAESEVMKRVSTFKHHKILGLNTQNWIEVSIFVLVAYNVITLSTYMIVWLLRKLNSKILEGGKQLYFLGIIGRHNYDILNLLYECKDDETLWNYDILNYGSDDQRLRQFVSHLCKTLFPNRVMNLHAHYLSKLDDVDEWGDKQVNAKKLLRKKHKRVKHDLLIQEGRTLTLYCIQQAAGYFLTAKQTLLKEKYTSDILENLKSHSQDDDHDGSIKENLKRLIQVGNNAKDKTENSSGDALVKKDDWGYFEDQLHEYVGSSQDISPEIFHTWMERACNNCLFLANTLSSAKEVVDCLNKIISWLLIVATFIMWLLLTGLASTKVLVIIASPLLAATFIFGDACKTLFQGIMFAYVIHPFDVGDLCVIDGNMVEVKTIGVWKSTFSKVGMQEEVLYPNSELCNKNIINYKTEFDWNDYLELDTVSLDEEKIKILKQEIEKYLDDGENGKFTPGYNCVEVVITEENIKIAINFRHNVNLKNSTYFECLKEKRKRRSEFILHAQCLVNHMKNGRTKTSESYEDKVESKNGSLMNIPDSGDEDDTFVAGKVEGVYGG</sequence>
<dbReference type="GO" id="GO:0006820">
    <property type="term" value="P:monoatomic anion transport"/>
    <property type="evidence" value="ECO:0007669"/>
    <property type="project" value="TreeGrafter"/>
</dbReference>
<feature type="transmembrane region" description="Helical" evidence="4">
    <location>
        <begin position="128"/>
        <end position="151"/>
    </location>
</feature>
<evidence type="ECO:0008006" key="7">
    <source>
        <dbReference type="Google" id="ProtNLM"/>
    </source>
</evidence>
<dbReference type="Gene3D" id="2.30.30.60">
    <property type="match status" value="1"/>
</dbReference>
<evidence type="ECO:0000256" key="4">
    <source>
        <dbReference type="SAM" id="Phobius"/>
    </source>
</evidence>
<accession>A0A803LEW8</accession>
<dbReference type="PANTHER" id="PTHR31618:SF7">
    <property type="entry name" value="MECHANOSENSITIVE ION CHANNEL PROTEIN"/>
    <property type="match status" value="1"/>
</dbReference>
<dbReference type="InterPro" id="IPR016688">
    <property type="entry name" value="MscS-like_plants/fungi"/>
</dbReference>
<name>A0A803LEW8_CHEQI</name>
<dbReference type="Gramene" id="AUR62011724-RA">
    <property type="protein sequence ID" value="AUR62011724-RA:cds"/>
    <property type="gene ID" value="AUR62011724"/>
</dbReference>
<dbReference type="PANTHER" id="PTHR31618">
    <property type="entry name" value="MECHANOSENSITIVE ION CHANNEL PROTEIN 5"/>
    <property type="match status" value="1"/>
</dbReference>
<dbReference type="OMA" id="TWMERAC"/>
<feature type="transmembrane region" description="Helical" evidence="4">
    <location>
        <begin position="171"/>
        <end position="194"/>
    </location>
</feature>
<proteinExistence type="inferred from homology"/>
<evidence type="ECO:0000256" key="3">
    <source>
        <dbReference type="SAM" id="MobiDB-lite"/>
    </source>
</evidence>
<evidence type="ECO:0000256" key="2">
    <source>
        <dbReference type="ARBA" id="ARBA00008017"/>
    </source>
</evidence>
<dbReference type="InterPro" id="IPR023408">
    <property type="entry name" value="MscS_beta-dom_sf"/>
</dbReference>
<dbReference type="Proteomes" id="UP000596660">
    <property type="component" value="Unplaced"/>
</dbReference>
<reference evidence="5" key="2">
    <citation type="submission" date="2021-03" db="UniProtKB">
        <authorList>
            <consortium name="EnsemblPlants"/>
        </authorList>
    </citation>
    <scope>IDENTIFICATION</scope>
</reference>
<feature type="transmembrane region" description="Helical" evidence="4">
    <location>
        <begin position="97"/>
        <end position="122"/>
    </location>
</feature>
<protein>
    <recommendedName>
        <fullName evidence="7">Mechanosensitive ion channel protein</fullName>
    </recommendedName>
</protein>
<organism evidence="5 6">
    <name type="scientific">Chenopodium quinoa</name>
    <name type="common">Quinoa</name>
    <dbReference type="NCBI Taxonomy" id="63459"/>
    <lineage>
        <taxon>Eukaryota</taxon>
        <taxon>Viridiplantae</taxon>
        <taxon>Streptophyta</taxon>
        <taxon>Embryophyta</taxon>
        <taxon>Tracheophyta</taxon>
        <taxon>Spermatophyta</taxon>
        <taxon>Magnoliopsida</taxon>
        <taxon>eudicotyledons</taxon>
        <taxon>Gunneridae</taxon>
        <taxon>Pentapetalae</taxon>
        <taxon>Caryophyllales</taxon>
        <taxon>Chenopodiaceae</taxon>
        <taxon>Chenopodioideae</taxon>
        <taxon>Atripliceae</taxon>
        <taxon>Chenopodium</taxon>
    </lineage>
</organism>
<feature type="transmembrane region" description="Helical" evidence="4">
    <location>
        <begin position="296"/>
        <end position="318"/>
    </location>
</feature>
<dbReference type="GO" id="GO:0005886">
    <property type="term" value="C:plasma membrane"/>
    <property type="evidence" value="ECO:0007669"/>
    <property type="project" value="TreeGrafter"/>
</dbReference>
<keyword evidence="4" id="KW-1133">Transmembrane helix</keyword>
<evidence type="ECO:0000313" key="5">
    <source>
        <dbReference type="EnsemblPlants" id="AUR62011724-RA:cds"/>
    </source>
</evidence>
<comment type="subcellular location">
    <subcellularLocation>
        <location evidence="1">Membrane</location>
        <topology evidence="1">Multi-pass membrane protein</topology>
    </subcellularLocation>
</comment>
<keyword evidence="4" id="KW-0812">Transmembrane</keyword>
<dbReference type="AlphaFoldDB" id="A0A803LEW8"/>
<dbReference type="GO" id="GO:0050982">
    <property type="term" value="P:detection of mechanical stimulus"/>
    <property type="evidence" value="ECO:0007669"/>
    <property type="project" value="TreeGrafter"/>
</dbReference>
<dbReference type="GO" id="GO:0008381">
    <property type="term" value="F:mechanosensitive monoatomic ion channel activity"/>
    <property type="evidence" value="ECO:0007669"/>
    <property type="project" value="TreeGrafter"/>
</dbReference>
<feature type="compositionally biased region" description="Polar residues" evidence="3">
    <location>
        <begin position="14"/>
        <end position="69"/>
    </location>
</feature>
<comment type="similarity">
    <text evidence="2">Belongs to the MscS (TC 1.A.23) family.</text>
</comment>
<dbReference type="EnsemblPlants" id="AUR62011724-RA">
    <property type="protein sequence ID" value="AUR62011724-RA:cds"/>
    <property type="gene ID" value="AUR62011724"/>
</dbReference>
<keyword evidence="4" id="KW-0472">Membrane</keyword>
<reference evidence="5" key="1">
    <citation type="journal article" date="2017" name="Nature">
        <title>The genome of Chenopodium quinoa.</title>
        <authorList>
            <person name="Jarvis D.E."/>
            <person name="Ho Y.S."/>
            <person name="Lightfoot D.J."/>
            <person name="Schmoeckel S.M."/>
            <person name="Li B."/>
            <person name="Borm T.J.A."/>
            <person name="Ohyanagi H."/>
            <person name="Mineta K."/>
            <person name="Michell C.T."/>
            <person name="Saber N."/>
            <person name="Kharbatia N.M."/>
            <person name="Rupper R.R."/>
            <person name="Sharp A.R."/>
            <person name="Dally N."/>
            <person name="Boughton B.A."/>
            <person name="Woo Y.H."/>
            <person name="Gao G."/>
            <person name="Schijlen E.G.W.M."/>
            <person name="Guo X."/>
            <person name="Momin A.A."/>
            <person name="Negrao S."/>
            <person name="Al-Babili S."/>
            <person name="Gehring C."/>
            <person name="Roessner U."/>
            <person name="Jung C."/>
            <person name="Murphy K."/>
            <person name="Arold S.T."/>
            <person name="Gojobori T."/>
            <person name="van der Linden C.G."/>
            <person name="van Loo E.N."/>
            <person name="Jellen E.N."/>
            <person name="Maughan P.J."/>
            <person name="Tester M."/>
        </authorList>
    </citation>
    <scope>NUCLEOTIDE SEQUENCE [LARGE SCALE GENOMIC DNA]</scope>
    <source>
        <strain evidence="5">cv. PI 614886</strain>
    </source>
</reference>
<feature type="transmembrane region" description="Helical" evidence="4">
    <location>
        <begin position="214"/>
        <end position="239"/>
    </location>
</feature>
<evidence type="ECO:0000313" key="6">
    <source>
        <dbReference type="Proteomes" id="UP000596660"/>
    </source>
</evidence>
<keyword evidence="6" id="KW-1185">Reference proteome</keyword>
<evidence type="ECO:0000256" key="1">
    <source>
        <dbReference type="ARBA" id="ARBA00004141"/>
    </source>
</evidence>
<feature type="transmembrane region" description="Helical" evidence="4">
    <location>
        <begin position="566"/>
        <end position="584"/>
    </location>
</feature>
<feature type="region of interest" description="Disordered" evidence="3">
    <location>
        <begin position="1"/>
        <end position="69"/>
    </location>
</feature>